<feature type="domain" description="Tryptophan synthase beta chain-like PALP" evidence="4">
    <location>
        <begin position="14"/>
        <end position="306"/>
    </location>
</feature>
<sequence>MIRFGDIEAAAGRIRGHVRRTPLVRADQLLQAPAAAAAPLWLKLECLQVTGSFKARGATNRLLAADPATLARGIVTASGGNHGLAVARAGHLARVKTTVFLPGNASPAKRAKLAGWGAEIRIEGTVWDESDRAARAFAEATGAVYFHPFADPEVVAGQGTVALEIAAELPEASLFLIAIGGGGLAAGMATAIRALHPKARIVGIEPVGSPTLRASLDAGQVVTLDAVTTAVPTMACGRTDPRIFDIIRDTVDEVVLIEDRDMERAARWLWFELGLAADLSGAASVAALQSGRVVPREDDVVCGLVCGAGPDGLAA</sequence>
<evidence type="ECO:0000313" key="6">
    <source>
        <dbReference type="Proteomes" id="UP000196655"/>
    </source>
</evidence>
<comment type="cofactor">
    <cofactor evidence="1">
        <name>pyridoxal 5'-phosphate</name>
        <dbReference type="ChEBI" id="CHEBI:597326"/>
    </cofactor>
</comment>
<dbReference type="PANTHER" id="PTHR48078:SF6">
    <property type="entry name" value="L-THREONINE DEHYDRATASE CATABOLIC TDCB"/>
    <property type="match status" value="1"/>
</dbReference>
<evidence type="ECO:0000256" key="1">
    <source>
        <dbReference type="ARBA" id="ARBA00001933"/>
    </source>
</evidence>
<keyword evidence="2" id="KW-0663">Pyridoxal phosphate</keyword>
<dbReference type="InterPro" id="IPR001926">
    <property type="entry name" value="TrpB-like_PALP"/>
</dbReference>
<dbReference type="Pfam" id="PF00291">
    <property type="entry name" value="PALP"/>
    <property type="match status" value="1"/>
</dbReference>
<keyword evidence="3" id="KW-0456">Lyase</keyword>
<reference evidence="6" key="1">
    <citation type="submission" date="2017-05" db="EMBL/GenBank/DDBJ databases">
        <authorList>
            <person name="Macchi M."/>
            <person name="Festa S."/>
            <person name="Coppotelli B.M."/>
            <person name="Morelli I.S."/>
        </authorList>
    </citation>
    <scope>NUCLEOTIDE SEQUENCE [LARGE SCALE GENOMIC DNA]</scope>
    <source>
        <strain evidence="6">I</strain>
    </source>
</reference>
<dbReference type="InterPro" id="IPR036052">
    <property type="entry name" value="TrpB-like_PALP_sf"/>
</dbReference>
<dbReference type="EMBL" id="NHON01000048">
    <property type="protein sequence ID" value="OWJ64843.1"/>
    <property type="molecule type" value="Genomic_DNA"/>
</dbReference>
<evidence type="ECO:0000259" key="4">
    <source>
        <dbReference type="Pfam" id="PF00291"/>
    </source>
</evidence>
<organism evidence="5 6">
    <name type="scientific">Inquilinus limosus</name>
    <dbReference type="NCBI Taxonomy" id="171674"/>
    <lineage>
        <taxon>Bacteria</taxon>
        <taxon>Pseudomonadati</taxon>
        <taxon>Pseudomonadota</taxon>
        <taxon>Alphaproteobacteria</taxon>
        <taxon>Rhodospirillales</taxon>
        <taxon>Rhodospirillaceae</taxon>
        <taxon>Inquilinus</taxon>
    </lineage>
</organism>
<evidence type="ECO:0000256" key="2">
    <source>
        <dbReference type="ARBA" id="ARBA00022898"/>
    </source>
</evidence>
<dbReference type="GO" id="GO:0004794">
    <property type="term" value="F:threonine deaminase activity"/>
    <property type="evidence" value="ECO:0007669"/>
    <property type="project" value="TreeGrafter"/>
</dbReference>
<dbReference type="STRING" id="1122125.GCA_000423185_04462"/>
<name>A0A211ZHY1_9PROT</name>
<dbReference type="GO" id="GO:0030170">
    <property type="term" value="F:pyridoxal phosphate binding"/>
    <property type="evidence" value="ECO:0007669"/>
    <property type="project" value="InterPro"/>
</dbReference>
<protein>
    <submittedName>
        <fullName evidence="5">Serine/threonine dehydratase</fullName>
    </submittedName>
</protein>
<keyword evidence="6" id="KW-1185">Reference proteome</keyword>
<dbReference type="GO" id="GO:0006565">
    <property type="term" value="P:L-serine catabolic process"/>
    <property type="evidence" value="ECO:0007669"/>
    <property type="project" value="TreeGrafter"/>
</dbReference>
<dbReference type="SUPFAM" id="SSF53686">
    <property type="entry name" value="Tryptophan synthase beta subunit-like PLP-dependent enzymes"/>
    <property type="match status" value="1"/>
</dbReference>
<dbReference type="AlphaFoldDB" id="A0A211ZHY1"/>
<dbReference type="InterPro" id="IPR000634">
    <property type="entry name" value="Ser/Thr_deHydtase_PyrdxlP-BS"/>
</dbReference>
<dbReference type="GO" id="GO:0006567">
    <property type="term" value="P:L-threonine catabolic process"/>
    <property type="evidence" value="ECO:0007669"/>
    <property type="project" value="TreeGrafter"/>
</dbReference>
<dbReference type="Proteomes" id="UP000196655">
    <property type="component" value="Unassembled WGS sequence"/>
</dbReference>
<gene>
    <name evidence="5" type="ORF">BWR60_22555</name>
</gene>
<dbReference type="RefSeq" id="WP_088153280.1">
    <property type="nucleotide sequence ID" value="NZ_NHON01000048.1"/>
</dbReference>
<dbReference type="GO" id="GO:0009097">
    <property type="term" value="P:isoleucine biosynthetic process"/>
    <property type="evidence" value="ECO:0007669"/>
    <property type="project" value="TreeGrafter"/>
</dbReference>
<dbReference type="Gene3D" id="3.40.50.1100">
    <property type="match status" value="2"/>
</dbReference>
<dbReference type="PANTHER" id="PTHR48078">
    <property type="entry name" value="THREONINE DEHYDRATASE, MITOCHONDRIAL-RELATED"/>
    <property type="match status" value="1"/>
</dbReference>
<dbReference type="PROSITE" id="PS00165">
    <property type="entry name" value="DEHYDRATASE_SER_THR"/>
    <property type="match status" value="1"/>
</dbReference>
<proteinExistence type="predicted"/>
<accession>A0A211ZHY1</accession>
<dbReference type="OrthoDB" id="9811476at2"/>
<comment type="caution">
    <text evidence="5">The sequence shown here is derived from an EMBL/GenBank/DDBJ whole genome shotgun (WGS) entry which is preliminary data.</text>
</comment>
<dbReference type="InterPro" id="IPR050147">
    <property type="entry name" value="Ser/Thr_Dehydratase"/>
</dbReference>
<evidence type="ECO:0000256" key="3">
    <source>
        <dbReference type="ARBA" id="ARBA00023239"/>
    </source>
</evidence>
<evidence type="ECO:0000313" key="5">
    <source>
        <dbReference type="EMBL" id="OWJ64843.1"/>
    </source>
</evidence>
<dbReference type="GO" id="GO:0003941">
    <property type="term" value="F:L-serine ammonia-lyase activity"/>
    <property type="evidence" value="ECO:0007669"/>
    <property type="project" value="TreeGrafter"/>
</dbReference>